<accession>A0A382LGT6</accession>
<dbReference type="EMBL" id="UINC01086524">
    <property type="protein sequence ID" value="SVC35075.1"/>
    <property type="molecule type" value="Genomic_DNA"/>
</dbReference>
<sequence>MTGSPHSCRNIMENLKATFGSRGMPIILFLCNAGLESLVFAEGEKDYELFLRYSDSKVQEVEWKPTKPRLIYQGPPASQEERYHVVPCLV</sequence>
<organism evidence="1">
    <name type="scientific">marine metagenome</name>
    <dbReference type="NCBI Taxonomy" id="408172"/>
    <lineage>
        <taxon>unclassified sequences</taxon>
        <taxon>metagenomes</taxon>
        <taxon>ecological metagenomes</taxon>
    </lineage>
</organism>
<proteinExistence type="predicted"/>
<reference evidence="1" key="1">
    <citation type="submission" date="2018-05" db="EMBL/GenBank/DDBJ databases">
        <authorList>
            <person name="Lanie J.A."/>
            <person name="Ng W.-L."/>
            <person name="Kazmierczak K.M."/>
            <person name="Andrzejewski T.M."/>
            <person name="Davidsen T.M."/>
            <person name="Wayne K.J."/>
            <person name="Tettelin H."/>
            <person name="Glass J.I."/>
            <person name="Rusch D."/>
            <person name="Podicherti R."/>
            <person name="Tsui H.-C.T."/>
            <person name="Winkler M.E."/>
        </authorList>
    </citation>
    <scope>NUCLEOTIDE SEQUENCE</scope>
</reference>
<name>A0A382LGT6_9ZZZZ</name>
<dbReference type="AlphaFoldDB" id="A0A382LGT6"/>
<gene>
    <name evidence="1" type="ORF">METZ01_LOCUS287929</name>
</gene>
<evidence type="ECO:0000313" key="1">
    <source>
        <dbReference type="EMBL" id="SVC35075.1"/>
    </source>
</evidence>
<feature type="non-terminal residue" evidence="1">
    <location>
        <position position="90"/>
    </location>
</feature>
<protein>
    <submittedName>
        <fullName evidence="1">Uncharacterized protein</fullName>
    </submittedName>
</protein>